<reference evidence="13" key="1">
    <citation type="submission" date="2016-01" db="EMBL/GenBank/DDBJ databases">
        <authorList>
            <person name="Oliw E.H."/>
        </authorList>
    </citation>
    <scope>NUCLEOTIDE SEQUENCE [LARGE SCALE GENOMIC DNA]</scope>
    <source>
        <strain evidence="13">KA00185</strain>
    </source>
</reference>
<keyword evidence="4" id="KW-0068">Autocatalytic cleavage</keyword>
<keyword evidence="6" id="KW-0620">Polyamine biosynthesis</keyword>
<dbReference type="PANTHER" id="PTHR33866">
    <property type="entry name" value="S-ADENOSYLMETHIONINE DECARBOXYLASE PROENZYME"/>
    <property type="match status" value="1"/>
</dbReference>
<evidence type="ECO:0000256" key="4">
    <source>
        <dbReference type="ARBA" id="ARBA00022813"/>
    </source>
</evidence>
<evidence type="ECO:0000256" key="11">
    <source>
        <dbReference type="NCBIfam" id="TIGR03331"/>
    </source>
</evidence>
<evidence type="ECO:0000256" key="9">
    <source>
        <dbReference type="ARBA" id="ARBA00023270"/>
    </source>
</evidence>
<keyword evidence="5" id="KW-0745">Spermidine biosynthesis</keyword>
<evidence type="ECO:0000256" key="1">
    <source>
        <dbReference type="ARBA" id="ARBA00001928"/>
    </source>
</evidence>
<evidence type="ECO:0000256" key="7">
    <source>
        <dbReference type="ARBA" id="ARBA00023145"/>
    </source>
</evidence>
<dbReference type="GO" id="GO:0008295">
    <property type="term" value="P:spermidine biosynthetic process"/>
    <property type="evidence" value="ECO:0007669"/>
    <property type="project" value="UniProtKB-UniRule"/>
</dbReference>
<reference evidence="12 15" key="3">
    <citation type="submission" date="2019-07" db="EMBL/GenBank/DDBJ databases">
        <title>Complete Genome Sequence of Leptotrichia wadei Strain JMUB3934.</title>
        <authorList>
            <person name="Watanabe S."/>
            <person name="Cui L."/>
        </authorList>
    </citation>
    <scope>NUCLEOTIDE SEQUENCE [LARGE SCALE GENOMIC DNA]</scope>
    <source>
        <strain evidence="12 15">JMUB3934</strain>
    </source>
</reference>
<evidence type="ECO:0000313" key="12">
    <source>
        <dbReference type="EMBL" id="BBM50507.1"/>
    </source>
</evidence>
<accession>A0A133ZZX1</accession>
<keyword evidence="10" id="KW-0670">Pyruvate</keyword>
<comment type="cofactor">
    <cofactor evidence="1">
        <name>pyruvate</name>
        <dbReference type="ChEBI" id="CHEBI:15361"/>
    </cofactor>
</comment>
<evidence type="ECO:0000256" key="8">
    <source>
        <dbReference type="ARBA" id="ARBA00023239"/>
    </source>
</evidence>
<dbReference type="Proteomes" id="UP000321501">
    <property type="component" value="Chromosome"/>
</dbReference>
<dbReference type="HAMAP" id="MF_00465">
    <property type="entry name" value="AdoMetDC_2"/>
    <property type="match status" value="1"/>
</dbReference>
<dbReference type="RefSeq" id="WP_021746703.1">
    <property type="nucleotide sequence ID" value="NZ_AP019835.1"/>
</dbReference>
<dbReference type="InterPro" id="IPR009165">
    <property type="entry name" value="S-AdoMet_deCO2ase_bac"/>
</dbReference>
<dbReference type="EMBL" id="LSDD01000146">
    <property type="protein sequence ID" value="KXB61002.1"/>
    <property type="molecule type" value="Genomic_DNA"/>
</dbReference>
<name>A0A133ZZX1_9FUSO</name>
<dbReference type="SUPFAM" id="SSF56276">
    <property type="entry name" value="S-adenosylmethionine decarboxylase"/>
    <property type="match status" value="1"/>
</dbReference>
<dbReference type="PIRSF" id="PIRSF001356">
    <property type="entry name" value="SAM_decarboxylas"/>
    <property type="match status" value="1"/>
</dbReference>
<dbReference type="EMBL" id="AP019835">
    <property type="protein sequence ID" value="BBM50507.1"/>
    <property type="molecule type" value="Genomic_DNA"/>
</dbReference>
<sequence>MNELENNKIKLYGFNNLTKTLSFNIYDICYAETEREQKDYIAYIDEQYNSERLTKILIRVAEMIGAQVLNISKQDYEPQGASVNVLIAEERISPENIDKSCNRGKPFFEEIGMDENSIKKGGASQDTDTVHAHLDKSHITVHTFPEYHPDNSISTFRVDIDIATCGEISPLNTLNYLIDSFDSDIITIDYRIRGFTRDISGKKFFTDHNITSIQDYIEPEKLKIYDAIDVNVYQSNIFHTKMLIKEIRLQNYLFNQDVYEIAPKKRLEITDRLRKEMIEIYSGMNIY</sequence>
<organism evidence="13 14">
    <name type="scientific">Leptotrichia wadei</name>
    <dbReference type="NCBI Taxonomy" id="157687"/>
    <lineage>
        <taxon>Bacteria</taxon>
        <taxon>Fusobacteriati</taxon>
        <taxon>Fusobacteriota</taxon>
        <taxon>Fusobacteriia</taxon>
        <taxon>Fusobacteriales</taxon>
        <taxon>Leptotrichiaceae</taxon>
        <taxon>Leptotrichia</taxon>
    </lineage>
</organism>
<dbReference type="Pfam" id="PF02675">
    <property type="entry name" value="AdoMet_dc"/>
    <property type="match status" value="1"/>
</dbReference>
<keyword evidence="7" id="KW-0865">Zymogen</keyword>
<evidence type="ECO:0000313" key="14">
    <source>
        <dbReference type="Proteomes" id="UP000070483"/>
    </source>
</evidence>
<evidence type="ECO:0000313" key="15">
    <source>
        <dbReference type="Proteomes" id="UP000321501"/>
    </source>
</evidence>
<dbReference type="OrthoDB" id="5290709at2"/>
<dbReference type="NCBIfam" id="TIGR03331">
    <property type="entry name" value="SAM_DCase_Eco"/>
    <property type="match status" value="1"/>
</dbReference>
<keyword evidence="14" id="KW-1185">Reference proteome</keyword>
<dbReference type="Gene3D" id="3.60.90.10">
    <property type="entry name" value="S-adenosylmethionine decarboxylase"/>
    <property type="match status" value="1"/>
</dbReference>
<dbReference type="EC" id="4.1.1.50" evidence="11"/>
<keyword evidence="8" id="KW-0456">Lyase</keyword>
<evidence type="ECO:0000256" key="6">
    <source>
        <dbReference type="ARBA" id="ARBA00023115"/>
    </source>
</evidence>
<gene>
    <name evidence="12" type="primary">speD</name>
    <name evidence="13" type="ORF">HMPREF3180_01871</name>
    <name evidence="12" type="ORF">JMUB3934_1813</name>
</gene>
<dbReference type="GO" id="GO:0004014">
    <property type="term" value="F:adenosylmethionine decarboxylase activity"/>
    <property type="evidence" value="ECO:0007669"/>
    <property type="project" value="UniProtKB-UniRule"/>
</dbReference>
<keyword evidence="3" id="KW-0210">Decarboxylase</keyword>
<evidence type="ECO:0000256" key="2">
    <source>
        <dbReference type="ARBA" id="ARBA00022691"/>
    </source>
</evidence>
<keyword evidence="2" id="KW-0949">S-adenosyl-L-methionine</keyword>
<keyword evidence="9" id="KW-0704">Schiff base</keyword>
<dbReference type="STRING" id="157687.HMPREF3180_01871"/>
<evidence type="ECO:0000313" key="13">
    <source>
        <dbReference type="EMBL" id="KXB61002.1"/>
    </source>
</evidence>
<dbReference type="Proteomes" id="UP000070483">
    <property type="component" value="Unassembled WGS sequence"/>
</dbReference>
<dbReference type="InterPro" id="IPR016067">
    <property type="entry name" value="S-AdoMet_deCO2ase_core"/>
</dbReference>
<dbReference type="PANTHER" id="PTHR33866:SF1">
    <property type="entry name" value="S-ADENOSYLMETHIONINE DECARBOXYLASE PROENZYME"/>
    <property type="match status" value="1"/>
</dbReference>
<reference evidence="14" key="2">
    <citation type="submission" date="2016-01" db="EMBL/GenBank/DDBJ databases">
        <authorList>
            <person name="Mitreva M."/>
            <person name="Pepin K.H."/>
            <person name="Mihindukulasuriya K.A."/>
            <person name="Fulton R."/>
            <person name="Fronick C."/>
            <person name="O'Laughlin M."/>
            <person name="Miner T."/>
            <person name="Herter B."/>
            <person name="Rosa B.A."/>
            <person name="Cordes M."/>
            <person name="Tomlinson C."/>
            <person name="Wollam A."/>
            <person name="Palsikar V.B."/>
            <person name="Mardis E.R."/>
            <person name="Wilson R.K."/>
        </authorList>
    </citation>
    <scope>NUCLEOTIDE SEQUENCE [LARGE SCALE GENOMIC DNA]</scope>
    <source>
        <strain evidence="14">KA00185</strain>
    </source>
</reference>
<dbReference type="InterPro" id="IPR003826">
    <property type="entry name" value="AdoMetDC_fam_prok"/>
</dbReference>
<dbReference type="GO" id="GO:0005829">
    <property type="term" value="C:cytosol"/>
    <property type="evidence" value="ECO:0007669"/>
    <property type="project" value="TreeGrafter"/>
</dbReference>
<evidence type="ECO:0000256" key="5">
    <source>
        <dbReference type="ARBA" id="ARBA00023066"/>
    </source>
</evidence>
<protein>
    <recommendedName>
        <fullName evidence="11">Adenosylmethionine decarboxylase</fullName>
        <ecNumber evidence="11">4.1.1.50</ecNumber>
    </recommendedName>
</protein>
<evidence type="ECO:0000256" key="10">
    <source>
        <dbReference type="ARBA" id="ARBA00023317"/>
    </source>
</evidence>
<dbReference type="AlphaFoldDB" id="A0A133ZZX1"/>
<evidence type="ECO:0000256" key="3">
    <source>
        <dbReference type="ARBA" id="ARBA00022793"/>
    </source>
</evidence>
<dbReference type="PATRIC" id="fig|157687.3.peg.1868"/>
<proteinExistence type="inferred from homology"/>